<evidence type="ECO:0000256" key="1">
    <source>
        <dbReference type="SAM" id="Coils"/>
    </source>
</evidence>
<dbReference type="RefSeq" id="WP_143502891.1">
    <property type="nucleotide sequence ID" value="NZ_SCFV01000013.1"/>
</dbReference>
<gene>
    <name evidence="2" type="ORF">EQ836_22745</name>
</gene>
<evidence type="ECO:0000313" key="3">
    <source>
        <dbReference type="Proteomes" id="UP000317327"/>
    </source>
</evidence>
<protein>
    <submittedName>
        <fullName evidence="2">Uncharacterized protein</fullName>
    </submittedName>
</protein>
<name>A0ABD7RVP7_ECTME</name>
<organism evidence="2 3">
    <name type="scientific">Ectopseudomonas mendocina</name>
    <name type="common">Pseudomonas mendocina</name>
    <dbReference type="NCBI Taxonomy" id="300"/>
    <lineage>
        <taxon>Bacteria</taxon>
        <taxon>Pseudomonadati</taxon>
        <taxon>Pseudomonadota</taxon>
        <taxon>Gammaproteobacteria</taxon>
        <taxon>Pseudomonadales</taxon>
        <taxon>Pseudomonadaceae</taxon>
        <taxon>Ectopseudomonas</taxon>
    </lineage>
</organism>
<evidence type="ECO:0000313" key="2">
    <source>
        <dbReference type="EMBL" id="TRO12356.1"/>
    </source>
</evidence>
<accession>A0ABD7RVP7</accession>
<proteinExistence type="predicted"/>
<sequence>MSSTAGRPKWLRKDEGEWKWAYRYMRQANDLGIQTSVGHAMAGKSPCYEIVADTIAYLQKTDNGQKFVRRLMNALRQYRRRSANAEKKRKPYTFMLPVETKKAISAQAKKLKMSGEALVADLLSGAEKSLEEHRKREQALQDALANERKRRTQLDERWKVKHDEAMKQIERLATLVTMWELTLGQADPGFDGDEATLQSVTKKKVSGIKKAITDALKMHELLEARLI</sequence>
<dbReference type="EMBL" id="SCFV01000013">
    <property type="protein sequence ID" value="TRO12356.1"/>
    <property type="molecule type" value="Genomic_DNA"/>
</dbReference>
<keyword evidence="1" id="KW-0175">Coiled coil</keyword>
<dbReference type="AlphaFoldDB" id="A0ABD7RVP7"/>
<feature type="coiled-coil region" evidence="1">
    <location>
        <begin position="123"/>
        <end position="157"/>
    </location>
</feature>
<reference evidence="2 3" key="1">
    <citation type="submission" date="2019-01" db="EMBL/GenBank/DDBJ databases">
        <title>Whole genome shotgun sequencing of Pseudomonas spp. isolated by its ability to degrade furfural.</title>
        <authorList>
            <person name="Donoso R."/>
            <person name="Farkas C."/>
            <person name="Villegas P."/>
            <person name="Gonzales-Toro F."/>
            <person name="Guajardo-Parra M."/>
            <person name="Araya-Nail M."/>
            <person name="Morgante V."/>
            <person name="Perez-Pantoja D."/>
        </authorList>
    </citation>
    <scope>NUCLEOTIDE SEQUENCE [LARGE SCALE GENOMIC DNA]</scope>
    <source>
        <strain evidence="2 3">VN231</strain>
    </source>
</reference>
<dbReference type="Proteomes" id="UP000317327">
    <property type="component" value="Unassembled WGS sequence"/>
</dbReference>
<comment type="caution">
    <text evidence="2">The sequence shown here is derived from an EMBL/GenBank/DDBJ whole genome shotgun (WGS) entry which is preliminary data.</text>
</comment>